<feature type="compositionally biased region" description="Pro residues" evidence="1">
    <location>
        <begin position="32"/>
        <end position="45"/>
    </location>
</feature>
<dbReference type="GeneID" id="92036773"/>
<dbReference type="RefSeq" id="XP_066650231.1">
    <property type="nucleotide sequence ID" value="XM_066803867.1"/>
</dbReference>
<feature type="region of interest" description="Disordered" evidence="1">
    <location>
        <begin position="23"/>
        <end position="86"/>
    </location>
</feature>
<keyword evidence="3" id="KW-1185">Reference proteome</keyword>
<evidence type="ECO:0000313" key="2">
    <source>
        <dbReference type="EMBL" id="KAK7529865.1"/>
    </source>
</evidence>
<reference evidence="2 3" key="1">
    <citation type="submission" date="2024-04" db="EMBL/GenBank/DDBJ databases">
        <title>Phyllosticta paracitricarpa is synonymous to the EU quarantine fungus P. citricarpa based on phylogenomic analyses.</title>
        <authorList>
            <consortium name="Lawrence Berkeley National Laboratory"/>
            <person name="Van ingen-buijs V.A."/>
            <person name="Van westerhoven A.C."/>
            <person name="Haridas S."/>
            <person name="Skiadas P."/>
            <person name="Martin F."/>
            <person name="Groenewald J.Z."/>
            <person name="Crous P.W."/>
            <person name="Seidl M.F."/>
        </authorList>
    </citation>
    <scope>NUCLEOTIDE SEQUENCE [LARGE SCALE GENOMIC DNA]</scope>
    <source>
        <strain evidence="2 3">CPC 17464</strain>
    </source>
</reference>
<sequence length="318" mass="32232">PIKAAQEQRAPLVTWPAFHELGLRPPRSYVPAAPPPPPPPPPHPPQNFLTRQPSGSRSGSGGSGGSGLSGGGESGERGSGGRVLPPRRAYALRRPCRTPDSGSACACDCGCGSAAATPPALSPPHFSLPSSTLLVFSLYSSLYTERQGGGCGDVLVNNSNSSCEEVVDAIDAEEVGETRRLRMPPRCSAPLGSLGGSMWSCSSDGVDGAVGRSVDVFGDGSVDDAGNGDAEAEALPLLFLLVRGDWSWSWSWLSSSSSSLPAAAATAAAAAVATAGVRGRQRDGRGGRVAECCVGFGDGAAVPSLASDMAFDLAVDLG</sequence>
<feature type="non-terminal residue" evidence="2">
    <location>
        <position position="1"/>
    </location>
</feature>
<evidence type="ECO:0000256" key="1">
    <source>
        <dbReference type="SAM" id="MobiDB-lite"/>
    </source>
</evidence>
<proteinExistence type="predicted"/>
<gene>
    <name evidence="2" type="ORF">J3D65DRAFT_688533</name>
</gene>
<dbReference type="Proteomes" id="UP001360953">
    <property type="component" value="Unassembled WGS sequence"/>
</dbReference>
<accession>A0ABR1L5B5</accession>
<protein>
    <submittedName>
        <fullName evidence="2">Uncharacterized protein</fullName>
    </submittedName>
</protein>
<feature type="compositionally biased region" description="Gly residues" evidence="1">
    <location>
        <begin position="58"/>
        <end position="81"/>
    </location>
</feature>
<organism evidence="2 3">
    <name type="scientific">Phyllosticta citribraziliensis</name>
    <dbReference type="NCBI Taxonomy" id="989973"/>
    <lineage>
        <taxon>Eukaryota</taxon>
        <taxon>Fungi</taxon>
        <taxon>Dikarya</taxon>
        <taxon>Ascomycota</taxon>
        <taxon>Pezizomycotina</taxon>
        <taxon>Dothideomycetes</taxon>
        <taxon>Dothideomycetes incertae sedis</taxon>
        <taxon>Botryosphaeriales</taxon>
        <taxon>Phyllostictaceae</taxon>
        <taxon>Phyllosticta</taxon>
    </lineage>
</organism>
<name>A0ABR1L5B5_9PEZI</name>
<comment type="caution">
    <text evidence="2">The sequence shown here is derived from an EMBL/GenBank/DDBJ whole genome shotgun (WGS) entry which is preliminary data.</text>
</comment>
<evidence type="ECO:0000313" key="3">
    <source>
        <dbReference type="Proteomes" id="UP001360953"/>
    </source>
</evidence>
<dbReference type="EMBL" id="JBBPEH010000015">
    <property type="protein sequence ID" value="KAK7529865.1"/>
    <property type="molecule type" value="Genomic_DNA"/>
</dbReference>